<protein>
    <recommendedName>
        <fullName evidence="1">DUF7931 domain-containing protein</fullName>
    </recommendedName>
</protein>
<dbReference type="OrthoDB" id="9796171at2"/>
<gene>
    <name evidence="2" type="ORF">EBB59_01070</name>
</gene>
<evidence type="ECO:0000259" key="1">
    <source>
        <dbReference type="Pfam" id="PF25559"/>
    </source>
</evidence>
<sequence length="158" mass="16864">MTTQRAEGIDALNAAIAGMAAGASRHLSCFVPALDAALWSSPAFIDTLRGFATADSRRAARVLLVETEGLLRDHPALVTLAQRLPSLILLRQTNADFAPPATQGFMVDDRGRLLLFDSGAPLAATFSDGGQHARPLAGRFDEAWERARPMAELRALGI</sequence>
<reference evidence="2 3" key="1">
    <citation type="submission" date="2018-10" db="EMBL/GenBank/DDBJ databases">
        <title>Proposal of Lysobacter pythonis sp. nov. isolated from royal pythons (Python regius).</title>
        <authorList>
            <person name="Hans-Juergen B."/>
            <person name="Huptas C."/>
            <person name="Sandra B."/>
            <person name="Igor L."/>
            <person name="Joachim S."/>
            <person name="Siegfried S."/>
            <person name="Mareike W."/>
            <person name="Peter K."/>
        </authorList>
    </citation>
    <scope>NUCLEOTIDE SEQUENCE [LARGE SCALE GENOMIC DNA]</scope>
    <source>
        <strain evidence="2 3">4284/11</strain>
    </source>
</reference>
<dbReference type="InterPro" id="IPR057691">
    <property type="entry name" value="DUF7931"/>
</dbReference>
<organism evidence="2 3">
    <name type="scientific">Solilutibacter pythonis</name>
    <dbReference type="NCBI Taxonomy" id="2483112"/>
    <lineage>
        <taxon>Bacteria</taxon>
        <taxon>Pseudomonadati</taxon>
        <taxon>Pseudomonadota</taxon>
        <taxon>Gammaproteobacteria</taxon>
        <taxon>Lysobacterales</taxon>
        <taxon>Lysobacteraceae</taxon>
        <taxon>Solilutibacter</taxon>
    </lineage>
</organism>
<accession>A0A3M2HYU6</accession>
<dbReference type="Proteomes" id="UP000275012">
    <property type="component" value="Unassembled WGS sequence"/>
</dbReference>
<keyword evidence="3" id="KW-1185">Reference proteome</keyword>
<proteinExistence type="predicted"/>
<evidence type="ECO:0000313" key="2">
    <source>
        <dbReference type="EMBL" id="RMH94911.1"/>
    </source>
</evidence>
<dbReference type="RefSeq" id="WP_122100297.1">
    <property type="nucleotide sequence ID" value="NZ_RFLY01000001.1"/>
</dbReference>
<feature type="domain" description="DUF7931" evidence="1">
    <location>
        <begin position="10"/>
        <end position="156"/>
    </location>
</feature>
<name>A0A3M2HYU6_9GAMM</name>
<dbReference type="AlphaFoldDB" id="A0A3M2HYU6"/>
<dbReference type="EMBL" id="RFLY01000001">
    <property type="protein sequence ID" value="RMH94911.1"/>
    <property type="molecule type" value="Genomic_DNA"/>
</dbReference>
<comment type="caution">
    <text evidence="2">The sequence shown here is derived from an EMBL/GenBank/DDBJ whole genome shotgun (WGS) entry which is preliminary data.</text>
</comment>
<dbReference type="Pfam" id="PF25559">
    <property type="entry name" value="DUF7931"/>
    <property type="match status" value="1"/>
</dbReference>
<evidence type="ECO:0000313" key="3">
    <source>
        <dbReference type="Proteomes" id="UP000275012"/>
    </source>
</evidence>